<keyword evidence="2" id="KW-1133">Transmembrane helix</keyword>
<dbReference type="KEGG" id="nec:KGD82_13805"/>
<protein>
    <submittedName>
        <fullName evidence="3">Uncharacterized protein</fullName>
    </submittedName>
</protein>
<evidence type="ECO:0000256" key="1">
    <source>
        <dbReference type="SAM" id="MobiDB-lite"/>
    </source>
</evidence>
<feature type="region of interest" description="Disordered" evidence="1">
    <location>
        <begin position="95"/>
        <end position="171"/>
    </location>
</feature>
<gene>
    <name evidence="3" type="ORF">KGD82_13805</name>
</gene>
<accession>A0A975LCI0</accession>
<name>A0A975LCI0_9ACTN</name>
<evidence type="ECO:0000313" key="3">
    <source>
        <dbReference type="EMBL" id="QVJ03105.1"/>
    </source>
</evidence>
<dbReference type="Proteomes" id="UP000682416">
    <property type="component" value="Chromosome"/>
</dbReference>
<keyword evidence="2" id="KW-0472">Membrane</keyword>
<keyword evidence="2" id="KW-0812">Transmembrane</keyword>
<feature type="region of interest" description="Disordered" evidence="1">
    <location>
        <begin position="1"/>
        <end position="44"/>
    </location>
</feature>
<feature type="compositionally biased region" description="Low complexity" evidence="1">
    <location>
        <begin position="118"/>
        <end position="170"/>
    </location>
</feature>
<reference evidence="3" key="1">
    <citation type="submission" date="2021-05" db="EMBL/GenBank/DDBJ databases">
        <authorList>
            <person name="Kaiqin L."/>
            <person name="Jian G."/>
        </authorList>
    </citation>
    <scope>NUCLEOTIDE SEQUENCE</scope>
    <source>
        <strain evidence="3">HDS5</strain>
    </source>
</reference>
<feature type="compositionally biased region" description="Basic and acidic residues" evidence="1">
    <location>
        <begin position="28"/>
        <end position="38"/>
    </location>
</feature>
<dbReference type="EMBL" id="CP074402">
    <property type="protein sequence ID" value="QVJ03105.1"/>
    <property type="molecule type" value="Genomic_DNA"/>
</dbReference>
<feature type="region of interest" description="Disordered" evidence="1">
    <location>
        <begin position="263"/>
        <end position="283"/>
    </location>
</feature>
<organism evidence="3 4">
    <name type="scientific">Nocardiopsis eucommiae</name>
    <dbReference type="NCBI Taxonomy" id="2831970"/>
    <lineage>
        <taxon>Bacteria</taxon>
        <taxon>Bacillati</taxon>
        <taxon>Actinomycetota</taxon>
        <taxon>Actinomycetes</taxon>
        <taxon>Streptosporangiales</taxon>
        <taxon>Nocardiopsidaceae</taxon>
        <taxon>Nocardiopsis</taxon>
    </lineage>
</organism>
<evidence type="ECO:0000313" key="4">
    <source>
        <dbReference type="Proteomes" id="UP000682416"/>
    </source>
</evidence>
<keyword evidence="4" id="KW-1185">Reference proteome</keyword>
<proteinExistence type="predicted"/>
<sequence length="283" mass="29711">MKENRWGGASGPTNGSTRGGRIKRGAAKARDWADDKTGRRMSTGWRAARGQEGFKARRRAAGQAVKNAGGGGFIAGIVGVLAAIFAGFASLFGGLRKSDEKPTTEKPTTGQQADKKASTAANGAPSVAAADAPAGEDAAPSPSPSGDADTSTEPTATPSTTTTTGDTMTSNAHRLPHAASAAELNATVAKSAPEDLFAVIDQAREWPDFVQDNTLSIRRYVQQIQGNRIPLGPDSIQALQDFFALHGKLMEAAQAIHPVMTKEHASDLERREHQRGDERKANV</sequence>
<dbReference type="AlphaFoldDB" id="A0A975LCI0"/>
<feature type="transmembrane region" description="Helical" evidence="2">
    <location>
        <begin position="73"/>
        <end position="95"/>
    </location>
</feature>
<evidence type="ECO:0000256" key="2">
    <source>
        <dbReference type="SAM" id="Phobius"/>
    </source>
</evidence>